<dbReference type="RefSeq" id="WP_208816014.1">
    <property type="nucleotide sequence ID" value="NZ_WVUH01000255.1"/>
</dbReference>
<dbReference type="Proteomes" id="UP000823521">
    <property type="component" value="Unassembled WGS sequence"/>
</dbReference>
<comment type="caution">
    <text evidence="3">The sequence shown here is derived from an EMBL/GenBank/DDBJ whole genome shotgun (WGS) entry which is preliminary data.</text>
</comment>
<evidence type="ECO:0008006" key="5">
    <source>
        <dbReference type="Google" id="ProtNLM"/>
    </source>
</evidence>
<evidence type="ECO:0000256" key="2">
    <source>
        <dbReference type="SAM" id="Phobius"/>
    </source>
</evidence>
<gene>
    <name evidence="3" type="ORF">GSF22_23990</name>
</gene>
<evidence type="ECO:0000313" key="4">
    <source>
        <dbReference type="Proteomes" id="UP000823521"/>
    </source>
</evidence>
<feature type="region of interest" description="Disordered" evidence="1">
    <location>
        <begin position="75"/>
        <end position="160"/>
    </location>
</feature>
<feature type="transmembrane region" description="Helical" evidence="2">
    <location>
        <begin position="52"/>
        <end position="72"/>
    </location>
</feature>
<keyword evidence="2" id="KW-0472">Membrane</keyword>
<evidence type="ECO:0000256" key="1">
    <source>
        <dbReference type="SAM" id="MobiDB-lite"/>
    </source>
</evidence>
<feature type="region of interest" description="Disordered" evidence="1">
    <location>
        <begin position="1"/>
        <end position="35"/>
    </location>
</feature>
<organism evidence="3 4">
    <name type="scientific">Micromonospora echinofusca</name>
    <dbReference type="NCBI Taxonomy" id="47858"/>
    <lineage>
        <taxon>Bacteria</taxon>
        <taxon>Bacillati</taxon>
        <taxon>Actinomycetota</taxon>
        <taxon>Actinomycetes</taxon>
        <taxon>Micromonosporales</taxon>
        <taxon>Micromonosporaceae</taxon>
        <taxon>Micromonospora</taxon>
    </lineage>
</organism>
<protein>
    <recommendedName>
        <fullName evidence="5">Adhesin</fullName>
    </recommendedName>
</protein>
<name>A0ABS3VWX4_MICEH</name>
<keyword evidence="2" id="KW-1133">Transmembrane helix</keyword>
<keyword evidence="4" id="KW-1185">Reference proteome</keyword>
<keyword evidence="2" id="KW-0812">Transmembrane</keyword>
<sequence length="333" mass="35029">MSDSESARTGADRSDFDDHYDEDWTDDDPDRRRPGLWTRLARTGLRRPSVPLLAALCVGILAVLIGIVLTGADGKEPPGQVPAAQSTDGPPIEFAPVGDGDDPEQSPAPTPDATSPSPGSGQPSPSPEVSGGSPSSPSRAPRPTPGNPTGGTPSPAAPLKPAVTFTEVGGYHCPDTATRGFRHSGWYSDGKRGWYSIGTGGWTANGCPGHYEAMPMSGSATKDDSGLYAEWWFAVGSATRSCAASTYVPTTTDDRNVAGRPATYQVRDVEGGPVRATFTIDQRANRGRWVSAGTYPVTGGRIVIRSVNRGIDWNASGETLEHIAVAQMRVTCY</sequence>
<accession>A0ABS3VWX4</accession>
<evidence type="ECO:0000313" key="3">
    <source>
        <dbReference type="EMBL" id="MBO4209037.1"/>
    </source>
</evidence>
<reference evidence="3 4" key="1">
    <citation type="submission" date="2019-12" db="EMBL/GenBank/DDBJ databases">
        <title>Whole genome sequencing of endophytic Actinobacterium Micromonospora sp. MPMI6T.</title>
        <authorList>
            <person name="Evv R."/>
            <person name="Podile A.R."/>
        </authorList>
    </citation>
    <scope>NUCLEOTIDE SEQUENCE [LARGE SCALE GENOMIC DNA]</scope>
    <source>
        <strain evidence="3 4">MPMI6</strain>
    </source>
</reference>
<feature type="compositionally biased region" description="Low complexity" evidence="1">
    <location>
        <begin position="111"/>
        <end position="139"/>
    </location>
</feature>
<dbReference type="EMBL" id="WVUH01000255">
    <property type="protein sequence ID" value="MBO4209037.1"/>
    <property type="molecule type" value="Genomic_DNA"/>
</dbReference>
<feature type="compositionally biased region" description="Acidic residues" evidence="1">
    <location>
        <begin position="18"/>
        <end position="28"/>
    </location>
</feature>
<proteinExistence type="predicted"/>